<evidence type="ECO:0000259" key="2">
    <source>
        <dbReference type="SMART" id="SM00867"/>
    </source>
</evidence>
<feature type="signal peptide" evidence="1">
    <location>
        <begin position="1"/>
        <end position="23"/>
    </location>
</feature>
<keyword evidence="4" id="KW-1185">Reference proteome</keyword>
<keyword evidence="1" id="KW-0732">Signal</keyword>
<evidence type="ECO:0000313" key="3">
    <source>
        <dbReference type="EMBL" id="MBD1398131.1"/>
    </source>
</evidence>
<feature type="chain" id="PRO_5046225943" evidence="1">
    <location>
        <begin position="24"/>
        <end position="240"/>
    </location>
</feature>
<accession>A0ABR7XJL9</accession>
<dbReference type="InterPro" id="IPR036761">
    <property type="entry name" value="TTHA0802/YceI-like_sf"/>
</dbReference>
<sequence>MRHDKTYPLYTLLWAMLALTGMACDTTVKTDEAEVGAAVRALSPGVPDQVFTIDTAKSTVTWIGAKVTGRHNGVIPIKEGQINLHNGIAHGGRTVFDMTAVCSTDKTIDEAGNKKLTGHLRSEEFFDVAQHPTASFVITSIVFYDSTERQEVPSTTASAKKMRIKNPTHKITGNLTIKGITKSVSFPALITQEDSLLRAKANFNIDRTEWKLNYGADKSLGNKTIYPAVNIGLDLVARPK</sequence>
<dbReference type="RefSeq" id="WP_191184277.1">
    <property type="nucleotide sequence ID" value="NZ_JACXAJ010000006.1"/>
</dbReference>
<feature type="domain" description="Lipid/polyisoprenoid-binding YceI-like" evidence="2">
    <location>
        <begin position="50"/>
        <end position="238"/>
    </location>
</feature>
<dbReference type="PANTHER" id="PTHR34406:SF1">
    <property type="entry name" value="PROTEIN YCEI"/>
    <property type="match status" value="1"/>
</dbReference>
<dbReference type="SMART" id="SM00867">
    <property type="entry name" value="YceI"/>
    <property type="match status" value="1"/>
</dbReference>
<evidence type="ECO:0000256" key="1">
    <source>
        <dbReference type="SAM" id="SignalP"/>
    </source>
</evidence>
<name>A0ABR7XJL9_9BACT</name>
<dbReference type="PANTHER" id="PTHR34406">
    <property type="entry name" value="PROTEIN YCEI"/>
    <property type="match status" value="1"/>
</dbReference>
<proteinExistence type="predicted"/>
<dbReference type="Gene3D" id="2.40.128.110">
    <property type="entry name" value="Lipid/polyisoprenoid-binding, YceI-like"/>
    <property type="match status" value="1"/>
</dbReference>
<dbReference type="InterPro" id="IPR007372">
    <property type="entry name" value="Lipid/polyisoprenoid-bd_YceI"/>
</dbReference>
<dbReference type="Pfam" id="PF04264">
    <property type="entry name" value="YceI"/>
    <property type="match status" value="1"/>
</dbReference>
<protein>
    <submittedName>
        <fullName evidence="3">YceI family protein</fullName>
    </submittedName>
</protein>
<comment type="caution">
    <text evidence="3">The sequence shown here is derived from an EMBL/GenBank/DDBJ whole genome shotgun (WGS) entry which is preliminary data.</text>
</comment>
<dbReference type="PROSITE" id="PS51257">
    <property type="entry name" value="PROKAR_LIPOPROTEIN"/>
    <property type="match status" value="1"/>
</dbReference>
<organism evidence="3 4">
    <name type="scientific">Pontibacter aquaedesilientis</name>
    <dbReference type="NCBI Taxonomy" id="2766980"/>
    <lineage>
        <taxon>Bacteria</taxon>
        <taxon>Pseudomonadati</taxon>
        <taxon>Bacteroidota</taxon>
        <taxon>Cytophagia</taxon>
        <taxon>Cytophagales</taxon>
        <taxon>Hymenobacteraceae</taxon>
        <taxon>Pontibacter</taxon>
    </lineage>
</organism>
<evidence type="ECO:0000313" key="4">
    <source>
        <dbReference type="Proteomes" id="UP000625551"/>
    </source>
</evidence>
<dbReference type="Proteomes" id="UP000625551">
    <property type="component" value="Unassembled WGS sequence"/>
</dbReference>
<reference evidence="3 4" key="1">
    <citation type="submission" date="2020-09" db="EMBL/GenBank/DDBJ databases">
        <title>Genome sequencing and assembly of Pontibacter sp.</title>
        <authorList>
            <person name="Chhetri G."/>
        </authorList>
    </citation>
    <scope>NUCLEOTIDE SEQUENCE [LARGE SCALE GENOMIC DNA]</scope>
    <source>
        <strain evidence="3 4">JH31</strain>
    </source>
</reference>
<dbReference type="EMBL" id="JACXAJ010000006">
    <property type="protein sequence ID" value="MBD1398131.1"/>
    <property type="molecule type" value="Genomic_DNA"/>
</dbReference>
<gene>
    <name evidence="3" type="ORF">H9Q13_13230</name>
</gene>
<dbReference type="SUPFAM" id="SSF101874">
    <property type="entry name" value="YceI-like"/>
    <property type="match status" value="1"/>
</dbReference>